<comment type="caution">
    <text evidence="4">The sequence shown here is derived from an EMBL/GenBank/DDBJ whole genome shotgun (WGS) entry which is preliminary data.</text>
</comment>
<evidence type="ECO:0000259" key="2">
    <source>
        <dbReference type="Pfam" id="PF00534"/>
    </source>
</evidence>
<evidence type="ECO:0000313" key="4">
    <source>
        <dbReference type="EMBL" id="KZL41473.1"/>
    </source>
</evidence>
<protein>
    <submittedName>
        <fullName evidence="4">Glycosyltransferase</fullName>
    </submittedName>
</protein>
<dbReference type="OrthoDB" id="9802525at2"/>
<dbReference type="EMBL" id="JYDC01000036">
    <property type="protein sequence ID" value="KZL41473.1"/>
    <property type="molecule type" value="Genomic_DNA"/>
</dbReference>
<dbReference type="InterPro" id="IPR001296">
    <property type="entry name" value="Glyco_trans_1"/>
</dbReference>
<name>A0A166H5B5_SECCO</name>
<proteinExistence type="predicted"/>
<dbReference type="RefSeq" id="WP_056997154.1">
    <property type="nucleotide sequence ID" value="NZ_JYDC01000036.1"/>
</dbReference>
<organism evidence="4 5">
    <name type="scientific">Secundilactobacillus collinoides</name>
    <name type="common">Lactobacillus collinoides</name>
    <dbReference type="NCBI Taxonomy" id="33960"/>
    <lineage>
        <taxon>Bacteria</taxon>
        <taxon>Bacillati</taxon>
        <taxon>Bacillota</taxon>
        <taxon>Bacilli</taxon>
        <taxon>Lactobacillales</taxon>
        <taxon>Lactobacillaceae</taxon>
        <taxon>Secundilactobacillus</taxon>
    </lineage>
</organism>
<keyword evidence="1 4" id="KW-0808">Transferase</keyword>
<dbReference type="PANTHER" id="PTHR46401">
    <property type="entry name" value="GLYCOSYLTRANSFERASE WBBK-RELATED"/>
    <property type="match status" value="1"/>
</dbReference>
<evidence type="ECO:0000259" key="3">
    <source>
        <dbReference type="Pfam" id="PF13439"/>
    </source>
</evidence>
<dbReference type="PANTHER" id="PTHR46401:SF2">
    <property type="entry name" value="GLYCOSYLTRANSFERASE WBBK-RELATED"/>
    <property type="match status" value="1"/>
</dbReference>
<dbReference type="GO" id="GO:0016757">
    <property type="term" value="F:glycosyltransferase activity"/>
    <property type="evidence" value="ECO:0007669"/>
    <property type="project" value="InterPro"/>
</dbReference>
<dbReference type="Proteomes" id="UP000076480">
    <property type="component" value="Unassembled WGS sequence"/>
</dbReference>
<feature type="domain" description="Glycosyl transferase family 1" evidence="2">
    <location>
        <begin position="161"/>
        <end position="312"/>
    </location>
</feature>
<sequence>MLRVTMFSTADKVAGQGVGSVYVELLRLLQTQANDELKIEVNKYGRADISHYHTVNPQYYLSTFMPNRGRKIGFVHFLPETLEGSLKLPRLFKGIFYRYVIAFYKRMDQLVVVNPSFKEKLMAYGIAADKITYIPNFVSKSTFYPVTDKKRADLRDAYHYPHKFTVLGSGQVQVRKGVPDFIELAKRNPDMQFIWTGGFSFGRITDGYAELKKVVDDPPANLSFPGIVDRNRLVDYYNMADVFLLPSYNELFPMSVLEAFSAHTPVLVRNLDLYDSILLGDYLGADDVDEMDRDLHKLRDDPAELQDLQNKAKDAADYYSEDRLVKIWVKFYQDQAHLRKRG</sequence>
<dbReference type="SUPFAM" id="SSF53756">
    <property type="entry name" value="UDP-Glycosyltransferase/glycogen phosphorylase"/>
    <property type="match status" value="1"/>
</dbReference>
<dbReference type="GO" id="GO:0009103">
    <property type="term" value="P:lipopolysaccharide biosynthetic process"/>
    <property type="evidence" value="ECO:0007669"/>
    <property type="project" value="TreeGrafter"/>
</dbReference>
<dbReference type="InterPro" id="IPR028098">
    <property type="entry name" value="Glyco_trans_4-like_N"/>
</dbReference>
<dbReference type="CDD" id="cd03801">
    <property type="entry name" value="GT4_PimA-like"/>
    <property type="match status" value="1"/>
</dbReference>
<dbReference type="Gene3D" id="3.40.50.2000">
    <property type="entry name" value="Glycogen Phosphorylase B"/>
    <property type="match status" value="2"/>
</dbReference>
<evidence type="ECO:0000256" key="1">
    <source>
        <dbReference type="ARBA" id="ARBA00022679"/>
    </source>
</evidence>
<feature type="domain" description="Glycosyltransferase subfamily 4-like N-terminal" evidence="3">
    <location>
        <begin position="44"/>
        <end position="138"/>
    </location>
</feature>
<keyword evidence="5" id="KW-1185">Reference proteome</keyword>
<gene>
    <name evidence="4" type="ORF">TY91_06885</name>
</gene>
<evidence type="ECO:0000313" key="5">
    <source>
        <dbReference type="Proteomes" id="UP000076480"/>
    </source>
</evidence>
<dbReference type="PATRIC" id="fig|33960.6.peg.1930"/>
<dbReference type="Pfam" id="PF13439">
    <property type="entry name" value="Glyco_transf_4"/>
    <property type="match status" value="1"/>
</dbReference>
<reference evidence="4 5" key="1">
    <citation type="submission" date="2015-02" db="EMBL/GenBank/DDBJ databases">
        <title>Draft genome sequence of Lactobacillus collinoides CUPV2371 isolated from a natural cider, the first genome sequence of a strain of this species.</title>
        <authorList>
            <person name="Puertas A.I."/>
            <person name="Spano G."/>
            <person name="Capozzi V."/>
            <person name="Lamontanara A."/>
            <person name="Orru L."/>
            <person name="Duenas M.T."/>
        </authorList>
    </citation>
    <scope>NUCLEOTIDE SEQUENCE [LARGE SCALE GENOMIC DNA]</scope>
    <source>
        <strain evidence="4 5">237</strain>
    </source>
</reference>
<dbReference type="AlphaFoldDB" id="A0A166H5B5"/>
<dbReference type="Pfam" id="PF00534">
    <property type="entry name" value="Glycos_transf_1"/>
    <property type="match status" value="1"/>
</dbReference>
<accession>A0A166H5B5</accession>